<dbReference type="InterPro" id="IPR036852">
    <property type="entry name" value="Peptidase_S8/S53_dom_sf"/>
</dbReference>
<dbReference type="InterPro" id="IPR054399">
    <property type="entry name" value="Fervidolysin-like_N_prodom"/>
</dbReference>
<name>A0A6F8SLF6_9ACTN</name>
<evidence type="ECO:0000259" key="11">
    <source>
        <dbReference type="Pfam" id="PF22148"/>
    </source>
</evidence>
<feature type="repeat" description="Cell wall-binding" evidence="7">
    <location>
        <begin position="792"/>
        <end position="811"/>
    </location>
</feature>
<dbReference type="PROSITE" id="PS51892">
    <property type="entry name" value="SUBTILASE"/>
    <property type="match status" value="1"/>
</dbReference>
<reference evidence="13" key="2">
    <citation type="submission" date="2020-03" db="EMBL/GenBank/DDBJ databases">
        <title>Complete Genome Sequence of Adlercreutzia sp. strain 8CFCBH1 Producing Equol, Isolated from Healthy Japanese Feces.</title>
        <authorList>
            <person name="Ogata Y."/>
            <person name="Sakamoto M."/>
            <person name="Ohkuma M."/>
            <person name="Hattori M."/>
            <person name="Suda W."/>
        </authorList>
    </citation>
    <scope>NUCLEOTIDE SEQUENCE [LARGE SCALE GENOMIC DNA]</scope>
    <source>
        <strain evidence="13">8CFCBH1</strain>
    </source>
</reference>
<feature type="region of interest" description="Disordered" evidence="9">
    <location>
        <begin position="99"/>
        <end position="124"/>
    </location>
</feature>
<evidence type="ECO:0000259" key="10">
    <source>
        <dbReference type="Pfam" id="PF00082"/>
    </source>
</evidence>
<keyword evidence="2 8" id="KW-0645">Protease</keyword>
<dbReference type="GO" id="GO:0004252">
    <property type="term" value="F:serine-type endopeptidase activity"/>
    <property type="evidence" value="ECO:0007669"/>
    <property type="project" value="UniProtKB-UniRule"/>
</dbReference>
<accession>A0A6F8SLF6</accession>
<dbReference type="PRINTS" id="PR00723">
    <property type="entry name" value="SUBTILISIN"/>
</dbReference>
<organism evidence="12 13">
    <name type="scientific">Adlercreutzia hattorii</name>
    <dbReference type="NCBI Taxonomy" id="2707299"/>
    <lineage>
        <taxon>Bacteria</taxon>
        <taxon>Bacillati</taxon>
        <taxon>Actinomycetota</taxon>
        <taxon>Coriobacteriia</taxon>
        <taxon>Eggerthellales</taxon>
        <taxon>Eggerthellaceae</taxon>
        <taxon>Adlercreutzia</taxon>
    </lineage>
</organism>
<evidence type="ECO:0000256" key="8">
    <source>
        <dbReference type="PROSITE-ProRule" id="PRU01240"/>
    </source>
</evidence>
<dbReference type="PANTHER" id="PTHR43806">
    <property type="entry name" value="PEPTIDASE S8"/>
    <property type="match status" value="1"/>
</dbReference>
<evidence type="ECO:0000313" key="13">
    <source>
        <dbReference type="Proteomes" id="UP000501727"/>
    </source>
</evidence>
<dbReference type="SUPFAM" id="SSF69360">
    <property type="entry name" value="Cell wall binding repeat"/>
    <property type="match status" value="1"/>
</dbReference>
<dbReference type="SUPFAM" id="SSF52743">
    <property type="entry name" value="Subtilisin-like"/>
    <property type="match status" value="1"/>
</dbReference>
<evidence type="ECO:0000256" key="6">
    <source>
        <dbReference type="PIRSR" id="PIRSR615500-1"/>
    </source>
</evidence>
<dbReference type="AlphaFoldDB" id="A0A6F8SLF6"/>
<evidence type="ECO:0000256" key="4">
    <source>
        <dbReference type="ARBA" id="ARBA00022801"/>
    </source>
</evidence>
<evidence type="ECO:0000256" key="9">
    <source>
        <dbReference type="SAM" id="MobiDB-lite"/>
    </source>
</evidence>
<dbReference type="InterPro" id="IPR015500">
    <property type="entry name" value="Peptidase_S8_subtilisin-rel"/>
</dbReference>
<keyword evidence="5 8" id="KW-0720">Serine protease</keyword>
<protein>
    <submittedName>
        <fullName evidence="12">Uncharacterized protein</fullName>
    </submittedName>
</protein>
<dbReference type="InterPro" id="IPR000209">
    <property type="entry name" value="Peptidase_S8/S53_dom"/>
</dbReference>
<dbReference type="InterPro" id="IPR018337">
    <property type="entry name" value="Cell_wall/Cho-bd_repeat"/>
</dbReference>
<dbReference type="Pfam" id="PF00082">
    <property type="entry name" value="Peptidase_S8"/>
    <property type="match status" value="1"/>
</dbReference>
<dbReference type="InterPro" id="IPR023828">
    <property type="entry name" value="Peptidase_S8_Ser-AS"/>
</dbReference>
<keyword evidence="4 8" id="KW-0378">Hydrolase</keyword>
<keyword evidence="3" id="KW-0677">Repeat</keyword>
<dbReference type="Pfam" id="PF01473">
    <property type="entry name" value="Choline_bind_1"/>
    <property type="match status" value="2"/>
</dbReference>
<evidence type="ECO:0000256" key="3">
    <source>
        <dbReference type="ARBA" id="ARBA00022737"/>
    </source>
</evidence>
<dbReference type="Proteomes" id="UP000501727">
    <property type="component" value="Chromosome"/>
</dbReference>
<dbReference type="PROSITE" id="PS00138">
    <property type="entry name" value="SUBTILASE_SER"/>
    <property type="match status" value="1"/>
</dbReference>
<feature type="active site" description="Charge relay system" evidence="6 8">
    <location>
        <position position="283"/>
    </location>
</feature>
<dbReference type="GO" id="GO:0006508">
    <property type="term" value="P:proteolysis"/>
    <property type="evidence" value="ECO:0007669"/>
    <property type="project" value="UniProtKB-KW"/>
</dbReference>
<proteinExistence type="inferred from homology"/>
<feature type="active site" description="Charge relay system" evidence="6 8">
    <location>
        <position position="338"/>
    </location>
</feature>
<keyword evidence="13" id="KW-1185">Reference proteome</keyword>
<evidence type="ECO:0000256" key="7">
    <source>
        <dbReference type="PROSITE-ProRule" id="PRU00591"/>
    </source>
</evidence>
<dbReference type="KEGG" id="ahat:ADCFC_16580"/>
<dbReference type="Pfam" id="PF22148">
    <property type="entry name" value="Fervidolysin_NPro-like"/>
    <property type="match status" value="1"/>
</dbReference>
<evidence type="ECO:0000256" key="2">
    <source>
        <dbReference type="ARBA" id="ARBA00022670"/>
    </source>
</evidence>
<gene>
    <name evidence="12" type="ORF">ADCFC_15360</name>
</gene>
<reference evidence="13" key="1">
    <citation type="journal article" date="2020" name="Microbiol. Resour. Announc.">
        <title>Complete Genome Sequence of Adlercreutzia sp. Strain 8CFCBH1, a Potent Producer of Equol, Isolated from Healthy Japanese Feces.</title>
        <authorList>
            <person name="Ogata Y."/>
            <person name="Sakamoto M."/>
            <person name="Ohkuma M."/>
            <person name="Hattori M."/>
            <person name="Suda W."/>
        </authorList>
    </citation>
    <scope>NUCLEOTIDE SEQUENCE [LARGE SCALE GENOMIC DNA]</scope>
    <source>
        <strain evidence="13">8CFCBH1</strain>
    </source>
</reference>
<dbReference type="InterPro" id="IPR050131">
    <property type="entry name" value="Peptidase_S8_subtilisin-like"/>
</dbReference>
<comment type="similarity">
    <text evidence="1 8">Belongs to the peptidase S8 family.</text>
</comment>
<dbReference type="Gene3D" id="2.10.270.10">
    <property type="entry name" value="Cholin Binding"/>
    <property type="match status" value="2"/>
</dbReference>
<dbReference type="PANTHER" id="PTHR43806:SF11">
    <property type="entry name" value="CEREVISIN-RELATED"/>
    <property type="match status" value="1"/>
</dbReference>
<feature type="domain" description="Peptidase S8/S53" evidence="10">
    <location>
        <begin position="277"/>
        <end position="586"/>
    </location>
</feature>
<evidence type="ECO:0000313" key="12">
    <source>
        <dbReference type="EMBL" id="BCA89039.1"/>
    </source>
</evidence>
<dbReference type="Gene3D" id="3.40.50.200">
    <property type="entry name" value="Peptidase S8/S53 domain"/>
    <property type="match status" value="1"/>
</dbReference>
<feature type="active site" description="Charge relay system" evidence="6 8">
    <location>
        <position position="538"/>
    </location>
</feature>
<dbReference type="PROSITE" id="PS51170">
    <property type="entry name" value="CW"/>
    <property type="match status" value="1"/>
</dbReference>
<evidence type="ECO:0000256" key="1">
    <source>
        <dbReference type="ARBA" id="ARBA00011073"/>
    </source>
</evidence>
<feature type="domain" description="Fervidolysin-like N-terminal prodomain" evidence="11">
    <location>
        <begin position="139"/>
        <end position="221"/>
    </location>
</feature>
<dbReference type="EMBL" id="AP022829">
    <property type="protein sequence ID" value="BCA89039.1"/>
    <property type="molecule type" value="Genomic_DNA"/>
</dbReference>
<sequence length="919" mass="96539">MFFWGVYRERDLMKNADFRKWQAALGATLSVLLAFTLAWASPMGGGFSQAAALGVVTADAVPMSDGAASGEGQAASKTVLDAAAESEASDAANAGAFEQAAADVGRAEPEVEESSAEPASGAEAVLAQTDADEAQRAAEERATDVDELGYVPGEIVVIYEEDASVSEQSDVAATIGTEGEPEPASFETGDAAVVDIVDEITVDTAVEAASAEDAVKYAFPNYVAKSFDEPVASAQSSAASPLATGDELASQQWYLSAVKAPEAWSLLAAPGRSIEPVKVAVLDTGASISHSDLQDSIDMSRSGEVVWVDMQAGKVSFKPLRGDGYLNGTNEMPFYSTHGTHVVGIIGAKAGNGGVLGVASGGSTALANKIVSIAAIDIFSCIGENNDGTRFSSATVLDILYGLAKARDMGCSVVNMSLGFYTDDETCIAALNEKTSELDEQGVVQVCAAGNDHTAAKSYPAACDATLSVISLSKRGAIPSNSSTYSMKTWESADGYMRSWFSNYGDWCDIAAPGENIFSTGVFEGTLKNGYLSMSGTSMASPVVAAAAALVQAADPDLSSAEVKDVLCRTAADLHTAGKDGESGWGLVNAEAAVKAALPPSQPEGPVVEPDVPEEEPPASLANAKLAISSLTYTGKVQTPAVSVTLGGATLVQGRDYRVTISPTTVKAVGTYSVSMEGVGAYRGTLKGSFKVNAADISSAQIQAIGSQNYTGKAVTPQPKVTWQGMTLMAGTDYSVSYTNNVNAGTAKMTISGKGNFTGTKSVSFSIVKVDRNVWRTVGGKTYYYGADGQPVKWEQKIDGSWYYFNGSGVMQTGWVIWAKLGTKSYFDADGKARTGWHTLGGKTYYFDPATGRSVRWENRIGGSFYYFNSASQMHTGWLTWSADKKRSYFDPKTGKAYVGWHKIGGKNYYFDPLTFKTR</sequence>
<dbReference type="Pfam" id="PF19127">
    <property type="entry name" value="Choline_bind_3"/>
    <property type="match status" value="1"/>
</dbReference>
<evidence type="ECO:0000256" key="5">
    <source>
        <dbReference type="ARBA" id="ARBA00022825"/>
    </source>
</evidence>